<accession>A0A8T2UE20</accession>
<dbReference type="SUPFAM" id="SSF54211">
    <property type="entry name" value="Ribosomal protein S5 domain 2-like"/>
    <property type="match status" value="1"/>
</dbReference>
<dbReference type="InterPro" id="IPR006203">
    <property type="entry name" value="GHMP_knse_ATP-bd_CS"/>
</dbReference>
<keyword evidence="5" id="KW-0028">Amino-acid biosynthesis</keyword>
<dbReference type="InterPro" id="IPR020568">
    <property type="entry name" value="Ribosomal_Su5_D2-typ_SF"/>
</dbReference>
<dbReference type="Gene3D" id="3.30.70.890">
    <property type="entry name" value="GHMP kinase, C-terminal domain"/>
    <property type="match status" value="1"/>
</dbReference>
<dbReference type="InterPro" id="IPR013750">
    <property type="entry name" value="GHMP_kinase_C_dom"/>
</dbReference>
<dbReference type="OrthoDB" id="195231at2759"/>
<reference evidence="14" key="1">
    <citation type="submission" date="2021-08" db="EMBL/GenBank/DDBJ databases">
        <title>WGS assembly of Ceratopteris richardii.</title>
        <authorList>
            <person name="Marchant D.B."/>
            <person name="Chen G."/>
            <person name="Jenkins J."/>
            <person name="Shu S."/>
            <person name="Leebens-Mack J."/>
            <person name="Grimwood J."/>
            <person name="Schmutz J."/>
            <person name="Soltis P."/>
            <person name="Soltis D."/>
            <person name="Chen Z.-H."/>
        </authorList>
    </citation>
    <scope>NUCLEOTIDE SEQUENCE</scope>
    <source>
        <strain evidence="14">Whitten #5841</strain>
        <tissue evidence="14">Leaf</tissue>
    </source>
</reference>
<dbReference type="GO" id="GO:0009088">
    <property type="term" value="P:threonine biosynthetic process"/>
    <property type="evidence" value="ECO:0007669"/>
    <property type="project" value="UniProtKB-KW"/>
</dbReference>
<comment type="pathway">
    <text evidence="1">Amino-acid biosynthesis; L-threonine biosynthesis; L-threonine from L-aspartate: step 4/5.</text>
</comment>
<evidence type="ECO:0000256" key="10">
    <source>
        <dbReference type="ARBA" id="ARBA00022840"/>
    </source>
</evidence>
<dbReference type="GO" id="GO:0005524">
    <property type="term" value="F:ATP binding"/>
    <property type="evidence" value="ECO:0007669"/>
    <property type="project" value="UniProtKB-KW"/>
</dbReference>
<dbReference type="HAMAP" id="MF_00384">
    <property type="entry name" value="Homoser_kinase"/>
    <property type="match status" value="1"/>
</dbReference>
<dbReference type="Pfam" id="PF08544">
    <property type="entry name" value="GHMP_kinases_C"/>
    <property type="match status" value="1"/>
</dbReference>
<keyword evidence="15" id="KW-1185">Reference proteome</keyword>
<dbReference type="AlphaFoldDB" id="A0A8T2UE20"/>
<evidence type="ECO:0000256" key="9">
    <source>
        <dbReference type="ARBA" id="ARBA00022777"/>
    </source>
</evidence>
<evidence type="ECO:0000256" key="2">
    <source>
        <dbReference type="ARBA" id="ARBA00007370"/>
    </source>
</evidence>
<evidence type="ECO:0000256" key="1">
    <source>
        <dbReference type="ARBA" id="ARBA00005015"/>
    </source>
</evidence>
<keyword evidence="9" id="KW-0418">Kinase</keyword>
<dbReference type="EMBL" id="CM035412">
    <property type="protein sequence ID" value="KAH7432760.1"/>
    <property type="molecule type" value="Genomic_DNA"/>
</dbReference>
<dbReference type="OMA" id="CANRIPH"/>
<dbReference type="PANTHER" id="PTHR20861">
    <property type="entry name" value="HOMOSERINE/4-DIPHOSPHOCYTIDYL-2-C-METHYL-D-ERYTHRITOL KINASE"/>
    <property type="match status" value="1"/>
</dbReference>
<keyword evidence="8" id="KW-0547">Nucleotide-binding</keyword>
<comment type="catalytic activity">
    <reaction evidence="11">
        <text>L-homoserine + ATP = O-phospho-L-homoserine + ADP + H(+)</text>
        <dbReference type="Rhea" id="RHEA:13985"/>
        <dbReference type="ChEBI" id="CHEBI:15378"/>
        <dbReference type="ChEBI" id="CHEBI:30616"/>
        <dbReference type="ChEBI" id="CHEBI:57476"/>
        <dbReference type="ChEBI" id="CHEBI:57590"/>
        <dbReference type="ChEBI" id="CHEBI:456216"/>
        <dbReference type="EC" id="2.7.1.39"/>
    </reaction>
    <physiologicalReaction direction="left-to-right" evidence="11">
        <dbReference type="Rhea" id="RHEA:13986"/>
    </physiologicalReaction>
</comment>
<keyword evidence="7" id="KW-0791">Threonine biosynthesis</keyword>
<dbReference type="PRINTS" id="PR00958">
    <property type="entry name" value="HOMSERKINASE"/>
</dbReference>
<feature type="domain" description="GHMP kinase N-terminal" evidence="12">
    <location>
        <begin position="136"/>
        <end position="218"/>
    </location>
</feature>
<proteinExistence type="inferred from homology"/>
<dbReference type="PROSITE" id="PS00627">
    <property type="entry name" value="GHMP_KINASES_ATP"/>
    <property type="match status" value="1"/>
</dbReference>
<dbReference type="GO" id="GO:0004413">
    <property type="term" value="F:homoserine kinase activity"/>
    <property type="evidence" value="ECO:0007669"/>
    <property type="project" value="UniProtKB-EC"/>
</dbReference>
<dbReference type="Gene3D" id="3.30.230.10">
    <property type="match status" value="1"/>
</dbReference>
<evidence type="ECO:0000256" key="3">
    <source>
        <dbReference type="ARBA" id="ARBA00012078"/>
    </source>
</evidence>
<feature type="domain" description="GHMP kinase C-terminal" evidence="13">
    <location>
        <begin position="281"/>
        <end position="343"/>
    </location>
</feature>
<evidence type="ECO:0000256" key="6">
    <source>
        <dbReference type="ARBA" id="ARBA00022679"/>
    </source>
</evidence>
<dbReference type="SUPFAM" id="SSF55060">
    <property type="entry name" value="GHMP Kinase, C-terminal domain"/>
    <property type="match status" value="1"/>
</dbReference>
<evidence type="ECO:0000256" key="5">
    <source>
        <dbReference type="ARBA" id="ARBA00022605"/>
    </source>
</evidence>
<evidence type="ECO:0000259" key="13">
    <source>
        <dbReference type="Pfam" id="PF08544"/>
    </source>
</evidence>
<evidence type="ECO:0000256" key="8">
    <source>
        <dbReference type="ARBA" id="ARBA00022741"/>
    </source>
</evidence>
<sequence length="381" mass="39622">MAPCSLSPTSMHWYGKVDIHSIATKSGFIHNKVKNPCSVLPVHCEVKTEEKKLTLTRLVESEPSPRLESIEAFAPATVANLGPGFDFLGCAVDGLGDHVGASIDERVHPGRVSISSIIGDGGKLSLDAEKNCCAIAAQATLELLGVASVGISLCLNKGLPLGSGLGSSAASAAAAAVAVNALFGSPLSKDQLVLAGLVSEAAVSGYHADNVAPSLLGGFVLINSYEPLKLVPLRFPHQTDLFFVLVSPEFEAPTKKMRAALPTHISMKDHISNCSQAASLVSAVLGGDLLLMGKSLSSDTIVEPKRSRLIPGMVQVKEAALQAGAFGCTISGAGPTAVAITDSYEWGIVIGEKMVASFREHGNLKATAHVQRLDREGARTV</sequence>
<organism evidence="14 15">
    <name type="scientific">Ceratopteris richardii</name>
    <name type="common">Triangle waterfern</name>
    <dbReference type="NCBI Taxonomy" id="49495"/>
    <lineage>
        <taxon>Eukaryota</taxon>
        <taxon>Viridiplantae</taxon>
        <taxon>Streptophyta</taxon>
        <taxon>Embryophyta</taxon>
        <taxon>Tracheophyta</taxon>
        <taxon>Polypodiopsida</taxon>
        <taxon>Polypodiidae</taxon>
        <taxon>Polypodiales</taxon>
        <taxon>Pteridineae</taxon>
        <taxon>Pteridaceae</taxon>
        <taxon>Parkerioideae</taxon>
        <taxon>Ceratopteris</taxon>
    </lineage>
</organism>
<dbReference type="InterPro" id="IPR014721">
    <property type="entry name" value="Ribsml_uS5_D2-typ_fold_subgr"/>
</dbReference>
<dbReference type="NCBIfam" id="NF002288">
    <property type="entry name" value="PRK01212.1-4"/>
    <property type="match status" value="1"/>
</dbReference>
<dbReference type="PANTHER" id="PTHR20861:SF1">
    <property type="entry name" value="HOMOSERINE KINASE"/>
    <property type="match status" value="1"/>
</dbReference>
<evidence type="ECO:0000313" key="15">
    <source>
        <dbReference type="Proteomes" id="UP000825935"/>
    </source>
</evidence>
<comment type="similarity">
    <text evidence="2">Belongs to the GHMP kinase family. Homoserine kinase subfamily.</text>
</comment>
<evidence type="ECO:0000313" key="14">
    <source>
        <dbReference type="EMBL" id="KAH7432760.1"/>
    </source>
</evidence>
<evidence type="ECO:0000256" key="4">
    <source>
        <dbReference type="ARBA" id="ARBA00017858"/>
    </source>
</evidence>
<gene>
    <name evidence="14" type="ORF">KP509_07G038600</name>
</gene>
<name>A0A8T2UE20_CERRI</name>
<dbReference type="Pfam" id="PF00288">
    <property type="entry name" value="GHMP_kinases_N"/>
    <property type="match status" value="1"/>
</dbReference>
<dbReference type="InterPro" id="IPR006204">
    <property type="entry name" value="GHMP_kinase_N_dom"/>
</dbReference>
<evidence type="ECO:0000259" key="12">
    <source>
        <dbReference type="Pfam" id="PF00288"/>
    </source>
</evidence>
<keyword evidence="10" id="KW-0067">ATP-binding</keyword>
<dbReference type="EC" id="2.7.1.39" evidence="3"/>
<dbReference type="NCBIfam" id="TIGR00191">
    <property type="entry name" value="thrB"/>
    <property type="match status" value="1"/>
</dbReference>
<evidence type="ECO:0000256" key="7">
    <source>
        <dbReference type="ARBA" id="ARBA00022697"/>
    </source>
</evidence>
<dbReference type="InterPro" id="IPR000870">
    <property type="entry name" value="Homoserine_kinase"/>
</dbReference>
<evidence type="ECO:0000256" key="11">
    <source>
        <dbReference type="ARBA" id="ARBA00049913"/>
    </source>
</evidence>
<keyword evidence="6" id="KW-0808">Transferase</keyword>
<dbReference type="InterPro" id="IPR036554">
    <property type="entry name" value="GHMP_kinase_C_sf"/>
</dbReference>
<comment type="caution">
    <text evidence="14">The sequence shown here is derived from an EMBL/GenBank/DDBJ whole genome shotgun (WGS) entry which is preliminary data.</text>
</comment>
<protein>
    <recommendedName>
        <fullName evidence="4">Homoserine kinase</fullName>
        <ecNumber evidence="3">2.7.1.39</ecNumber>
    </recommendedName>
</protein>
<dbReference type="Proteomes" id="UP000825935">
    <property type="component" value="Chromosome 7"/>
</dbReference>